<dbReference type="GO" id="GO:0016887">
    <property type="term" value="F:ATP hydrolysis activity"/>
    <property type="evidence" value="ECO:0007669"/>
    <property type="project" value="InterPro"/>
</dbReference>
<protein>
    <submittedName>
        <fullName evidence="14">ABC transporter ATP-binding protein</fullName>
    </submittedName>
</protein>
<dbReference type="InterPro" id="IPR039421">
    <property type="entry name" value="Type_1_exporter"/>
</dbReference>
<name>A0A941D4X8_9MICO</name>
<feature type="transmembrane region" description="Helical" evidence="11">
    <location>
        <begin position="170"/>
        <end position="188"/>
    </location>
</feature>
<organism evidence="14 15">
    <name type="scientific">Phycicoccus avicenniae</name>
    <dbReference type="NCBI Taxonomy" id="2828860"/>
    <lineage>
        <taxon>Bacteria</taxon>
        <taxon>Bacillati</taxon>
        <taxon>Actinomycetota</taxon>
        <taxon>Actinomycetes</taxon>
        <taxon>Micrococcales</taxon>
        <taxon>Intrasporangiaceae</taxon>
        <taxon>Phycicoccus</taxon>
    </lineage>
</organism>
<dbReference type="PROSITE" id="PS50893">
    <property type="entry name" value="ABC_TRANSPORTER_2"/>
    <property type="match status" value="1"/>
</dbReference>
<feature type="transmembrane region" description="Helical" evidence="11">
    <location>
        <begin position="66"/>
        <end position="87"/>
    </location>
</feature>
<evidence type="ECO:0000256" key="10">
    <source>
        <dbReference type="ARBA" id="ARBA00023455"/>
    </source>
</evidence>
<dbReference type="PANTHER" id="PTHR43394">
    <property type="entry name" value="ATP-DEPENDENT PERMEASE MDL1, MITOCHONDRIAL"/>
    <property type="match status" value="1"/>
</dbReference>
<dbReference type="InterPro" id="IPR003593">
    <property type="entry name" value="AAA+_ATPase"/>
</dbReference>
<dbReference type="GO" id="GO:0005524">
    <property type="term" value="F:ATP binding"/>
    <property type="evidence" value="ECO:0007669"/>
    <property type="project" value="UniProtKB-KW"/>
</dbReference>
<keyword evidence="8 11" id="KW-1133">Transmembrane helix</keyword>
<feature type="transmembrane region" description="Helical" evidence="11">
    <location>
        <begin position="254"/>
        <end position="275"/>
    </location>
</feature>
<dbReference type="InterPro" id="IPR036640">
    <property type="entry name" value="ABC1_TM_sf"/>
</dbReference>
<feature type="transmembrane region" description="Helical" evidence="11">
    <location>
        <begin position="144"/>
        <end position="164"/>
    </location>
</feature>
<reference evidence="14" key="1">
    <citation type="submission" date="2021-04" db="EMBL/GenBank/DDBJ databases">
        <title>Phycicoccus avicenniae sp. nov., a novel endophytic actinomycetes isolated from branch of Avicennia mariana.</title>
        <authorList>
            <person name="Tuo L."/>
        </authorList>
    </citation>
    <scope>NUCLEOTIDE SEQUENCE</scope>
    <source>
        <strain evidence="14">BSK3Z-2</strain>
    </source>
</reference>
<evidence type="ECO:0000256" key="2">
    <source>
        <dbReference type="ARBA" id="ARBA00022448"/>
    </source>
</evidence>
<dbReference type="InterPro" id="IPR003439">
    <property type="entry name" value="ABC_transporter-like_ATP-bd"/>
</dbReference>
<gene>
    <name evidence="14" type="ORF">KC207_01445</name>
</gene>
<feature type="transmembrane region" description="Helical" evidence="11">
    <location>
        <begin position="26"/>
        <end position="51"/>
    </location>
</feature>
<evidence type="ECO:0000256" key="8">
    <source>
        <dbReference type="ARBA" id="ARBA00022989"/>
    </source>
</evidence>
<dbReference type="CDD" id="cd18543">
    <property type="entry name" value="ABC_6TM_Rv0194_D1_like"/>
    <property type="match status" value="1"/>
</dbReference>
<keyword evidence="2" id="KW-0813">Transport</keyword>
<feature type="transmembrane region" description="Helical" evidence="11">
    <location>
        <begin position="287"/>
        <end position="311"/>
    </location>
</feature>
<dbReference type="AlphaFoldDB" id="A0A941D4X8"/>
<keyword evidence="5 11" id="KW-0812">Transmembrane</keyword>
<evidence type="ECO:0000256" key="9">
    <source>
        <dbReference type="ARBA" id="ARBA00023136"/>
    </source>
</evidence>
<dbReference type="SUPFAM" id="SSF52540">
    <property type="entry name" value="P-loop containing nucleoside triphosphate hydrolases"/>
    <property type="match status" value="1"/>
</dbReference>
<comment type="similarity">
    <text evidence="10">Belongs to the ABC transporter superfamily. Siderophore-Fe(3+) uptake transporter (SIUT) (TC 3.A.1.21) family.</text>
</comment>
<dbReference type="Gene3D" id="1.20.1560.10">
    <property type="entry name" value="ABC transporter type 1, transmembrane domain"/>
    <property type="match status" value="1"/>
</dbReference>
<accession>A0A941D4X8</accession>
<evidence type="ECO:0000256" key="11">
    <source>
        <dbReference type="SAM" id="Phobius"/>
    </source>
</evidence>
<evidence type="ECO:0000256" key="6">
    <source>
        <dbReference type="ARBA" id="ARBA00022741"/>
    </source>
</evidence>
<feature type="domain" description="ABC transporter" evidence="12">
    <location>
        <begin position="345"/>
        <end position="580"/>
    </location>
</feature>
<evidence type="ECO:0000313" key="15">
    <source>
        <dbReference type="Proteomes" id="UP000677016"/>
    </source>
</evidence>
<evidence type="ECO:0000313" key="14">
    <source>
        <dbReference type="EMBL" id="MBR7741955.1"/>
    </source>
</evidence>
<dbReference type="SUPFAM" id="SSF90123">
    <property type="entry name" value="ABC transporter transmembrane region"/>
    <property type="match status" value="1"/>
</dbReference>
<dbReference type="InterPro" id="IPR017871">
    <property type="entry name" value="ABC_transporter-like_CS"/>
</dbReference>
<dbReference type="PROSITE" id="PS50929">
    <property type="entry name" value="ABC_TM1F"/>
    <property type="match status" value="1"/>
</dbReference>
<dbReference type="InterPro" id="IPR027417">
    <property type="entry name" value="P-loop_NTPase"/>
</dbReference>
<keyword evidence="3" id="KW-1003">Cell membrane</keyword>
<keyword evidence="4" id="KW-0997">Cell inner membrane</keyword>
<evidence type="ECO:0000259" key="12">
    <source>
        <dbReference type="PROSITE" id="PS50893"/>
    </source>
</evidence>
<dbReference type="Gene3D" id="3.40.50.300">
    <property type="entry name" value="P-loop containing nucleotide triphosphate hydrolases"/>
    <property type="match status" value="1"/>
</dbReference>
<evidence type="ECO:0000256" key="1">
    <source>
        <dbReference type="ARBA" id="ARBA00004429"/>
    </source>
</evidence>
<dbReference type="GO" id="GO:0015421">
    <property type="term" value="F:ABC-type oligopeptide transporter activity"/>
    <property type="evidence" value="ECO:0007669"/>
    <property type="project" value="TreeGrafter"/>
</dbReference>
<dbReference type="FunFam" id="3.40.50.300:FF:000221">
    <property type="entry name" value="Multidrug ABC transporter ATP-binding protein"/>
    <property type="match status" value="1"/>
</dbReference>
<evidence type="ECO:0000256" key="5">
    <source>
        <dbReference type="ARBA" id="ARBA00022692"/>
    </source>
</evidence>
<dbReference type="GO" id="GO:0005886">
    <property type="term" value="C:plasma membrane"/>
    <property type="evidence" value="ECO:0007669"/>
    <property type="project" value="UniProtKB-SubCell"/>
</dbReference>
<feature type="domain" description="ABC transmembrane type-1" evidence="13">
    <location>
        <begin position="31"/>
        <end position="313"/>
    </location>
</feature>
<dbReference type="EMBL" id="JAGSNF010000001">
    <property type="protein sequence ID" value="MBR7741955.1"/>
    <property type="molecule type" value="Genomic_DNA"/>
</dbReference>
<keyword evidence="7 14" id="KW-0067">ATP-binding</keyword>
<proteinExistence type="inferred from homology"/>
<dbReference type="Pfam" id="PF00005">
    <property type="entry name" value="ABC_tran"/>
    <property type="match status" value="1"/>
</dbReference>
<dbReference type="PANTHER" id="PTHR43394:SF1">
    <property type="entry name" value="ATP-BINDING CASSETTE SUB-FAMILY B MEMBER 10, MITOCHONDRIAL"/>
    <property type="match status" value="1"/>
</dbReference>
<dbReference type="Proteomes" id="UP000677016">
    <property type="component" value="Unassembled WGS sequence"/>
</dbReference>
<keyword evidence="9 11" id="KW-0472">Membrane</keyword>
<keyword evidence="6" id="KW-0547">Nucleotide-binding</keyword>
<dbReference type="InterPro" id="IPR011527">
    <property type="entry name" value="ABC1_TM_dom"/>
</dbReference>
<dbReference type="SMART" id="SM00382">
    <property type="entry name" value="AAA"/>
    <property type="match status" value="1"/>
</dbReference>
<keyword evidence="15" id="KW-1185">Reference proteome</keyword>
<dbReference type="PROSITE" id="PS00211">
    <property type="entry name" value="ABC_TRANSPORTER_1"/>
    <property type="match status" value="1"/>
</dbReference>
<dbReference type="Pfam" id="PF00664">
    <property type="entry name" value="ABC_membrane"/>
    <property type="match status" value="1"/>
</dbReference>
<evidence type="ECO:0000256" key="4">
    <source>
        <dbReference type="ARBA" id="ARBA00022519"/>
    </source>
</evidence>
<comment type="caution">
    <text evidence="14">The sequence shown here is derived from an EMBL/GenBank/DDBJ whole genome shotgun (WGS) entry which is preliminary data.</text>
</comment>
<evidence type="ECO:0000256" key="7">
    <source>
        <dbReference type="ARBA" id="ARBA00022840"/>
    </source>
</evidence>
<evidence type="ECO:0000259" key="13">
    <source>
        <dbReference type="PROSITE" id="PS50929"/>
    </source>
</evidence>
<comment type="subcellular location">
    <subcellularLocation>
        <location evidence="1">Cell inner membrane</location>
        <topology evidence="1">Multi-pass membrane protein</topology>
    </subcellularLocation>
</comment>
<evidence type="ECO:0000256" key="3">
    <source>
        <dbReference type="ARBA" id="ARBA00022475"/>
    </source>
</evidence>
<sequence length="590" mass="63088">MGPDPDATPPADVRSLWRLRGYLRPYVGALVVMLSTALAGVGLAIGIPLVIREIIDGPVTGGDVGALVPLAGLALALGVLEAVLTWWRRWVQSSAVLGLETTIRHDLYAHLQRLPMAFHSRWQSGQLLSRATTDLSSIRRFSGFGMLFLLTNVVQVLVTTGVLLHMYWPLGLVVGATAVPVVWLSMRFEKQYVVVSRQVQDEQGDLATLSEEGAVGIRTVKSFGRAEHVSRQYEAAATTLLGTSLRKVSLSARFWTFLAAIPNLAVVLVLGLGAVGVGRGELSAGDLVAFITLMLSLVWPVSSLGVILAMAQEAMTSSARILEIFDTEPTVVGGDRVIAHPRGAVRFEGVSFAFPDAPDEPVLRGLDLTLEPGETVALVGATGSGKTALTALLPRLWDVSGGRVTIDGVDVRDLPLEHLRSLVATAFEEPTLFSMSARENLTLGRADASDVEIEEALDVAQAHFVHDLPFGLDTRIGEQGMALSGGQRQRLALARAVLARPSVLVLDDTLSALDVHTERLVEDALRRVLADTTALVVAHRASTVLLADRVALLQDGTVTHVGDHRHLLATVPAYRDLLAADADDDAEVPA</sequence>